<proteinExistence type="predicted"/>
<dbReference type="Proteomes" id="UP000318212">
    <property type="component" value="Unassembled WGS sequence"/>
</dbReference>
<evidence type="ECO:0008006" key="3">
    <source>
        <dbReference type="Google" id="ProtNLM"/>
    </source>
</evidence>
<reference evidence="1 2" key="1">
    <citation type="submission" date="2019-06" db="EMBL/GenBank/DDBJ databases">
        <title>Lysobacter alkalisoli sp. nov. isolated from saline soil.</title>
        <authorList>
            <person name="Sun J.-Q."/>
            <person name="Xu L."/>
        </authorList>
    </citation>
    <scope>NUCLEOTIDE SEQUENCE [LARGE SCALE GENOMIC DNA]</scope>
    <source>
        <strain evidence="1 2">JCM 31130</strain>
    </source>
</reference>
<comment type="caution">
    <text evidence="1">The sequence shown here is derived from an EMBL/GenBank/DDBJ whole genome shotgun (WGS) entry which is preliminary data.</text>
</comment>
<dbReference type="EMBL" id="VICE01000096">
    <property type="protein sequence ID" value="TQD43476.1"/>
    <property type="molecule type" value="Genomic_DNA"/>
</dbReference>
<dbReference type="RefSeq" id="WP_141518706.1">
    <property type="nucleotide sequence ID" value="NZ_VICE01000096.1"/>
</dbReference>
<evidence type="ECO:0000313" key="2">
    <source>
        <dbReference type="Proteomes" id="UP000318212"/>
    </source>
</evidence>
<keyword evidence="2" id="KW-1185">Reference proteome</keyword>
<evidence type="ECO:0000313" key="1">
    <source>
        <dbReference type="EMBL" id="TQD43476.1"/>
    </source>
</evidence>
<accession>A0A508A0J3</accession>
<name>A0A508A0J3_9GAMM</name>
<organism evidence="1 2">
    <name type="scientific">Marilutibacter aestuarii</name>
    <dbReference type="NCBI Taxonomy" id="1706195"/>
    <lineage>
        <taxon>Bacteria</taxon>
        <taxon>Pseudomonadati</taxon>
        <taxon>Pseudomonadota</taxon>
        <taxon>Gammaproteobacteria</taxon>
        <taxon>Lysobacterales</taxon>
        <taxon>Lysobacteraceae</taxon>
        <taxon>Marilutibacter</taxon>
    </lineage>
</organism>
<sequence>MKTPVFEPIGPPLPFGPDAMSPPANDAVMAWQPAQVSRFDALLHEINPDAPRVDIPRLQALAEWLVEQPPAEAQGIMQTRLDRIEWVRAMLADRDWDTAAGTRARAARMLEYLDSDDDLIPDQTPLLGRLDDVLLFDLAWEAFEAETEEYRDFCDYRRDEHPSGSGRAQQAAWLRDRLAELAQLQHNARVRDGHYVDTRLPPDERFHVVA</sequence>
<gene>
    <name evidence="1" type="ORF">FKV25_10240</name>
</gene>
<dbReference type="OrthoDB" id="6023226at2"/>
<dbReference type="AlphaFoldDB" id="A0A508A0J3"/>
<protein>
    <recommendedName>
        <fullName evidence="3">DUF1232 domain-containing protein</fullName>
    </recommendedName>
</protein>